<evidence type="ECO:0000256" key="1">
    <source>
        <dbReference type="SAM" id="MobiDB-lite"/>
    </source>
</evidence>
<dbReference type="Proteomes" id="UP001054889">
    <property type="component" value="Unassembled WGS sequence"/>
</dbReference>
<name>A0AAV5CMU2_ELECO</name>
<protein>
    <submittedName>
        <fullName evidence="2">Uncharacterized protein</fullName>
    </submittedName>
</protein>
<comment type="caution">
    <text evidence="2">The sequence shown here is derived from an EMBL/GenBank/DDBJ whole genome shotgun (WGS) entry which is preliminary data.</text>
</comment>
<feature type="compositionally biased region" description="Basic residues" evidence="1">
    <location>
        <begin position="32"/>
        <end position="45"/>
    </location>
</feature>
<proteinExistence type="predicted"/>
<accession>A0AAV5CMU2</accession>
<organism evidence="2 3">
    <name type="scientific">Eleusine coracana subsp. coracana</name>
    <dbReference type="NCBI Taxonomy" id="191504"/>
    <lineage>
        <taxon>Eukaryota</taxon>
        <taxon>Viridiplantae</taxon>
        <taxon>Streptophyta</taxon>
        <taxon>Embryophyta</taxon>
        <taxon>Tracheophyta</taxon>
        <taxon>Spermatophyta</taxon>
        <taxon>Magnoliopsida</taxon>
        <taxon>Liliopsida</taxon>
        <taxon>Poales</taxon>
        <taxon>Poaceae</taxon>
        <taxon>PACMAD clade</taxon>
        <taxon>Chloridoideae</taxon>
        <taxon>Cynodonteae</taxon>
        <taxon>Eleusininae</taxon>
        <taxon>Eleusine</taxon>
    </lineage>
</organism>
<feature type="region of interest" description="Disordered" evidence="1">
    <location>
        <begin position="81"/>
        <end position="125"/>
    </location>
</feature>
<dbReference type="AlphaFoldDB" id="A0AAV5CMU2"/>
<sequence>MAAERAPLLRLQHHPFLLRRRRVVVVLRSRNPRRRRRRRRDRRRQLPGLRQPGEEGLRAPAVPHLLQVPRVQLPHARQVHLGPRRQAPREAAAARRPRGLRRRHHGGRRRRRPVVLPRRHQAATRAPLRRHAHHLLGYIHDYIHTRINHHGISSW</sequence>
<dbReference type="EMBL" id="BQKI01000007">
    <property type="protein sequence ID" value="GJM99346.1"/>
    <property type="molecule type" value="Genomic_DNA"/>
</dbReference>
<evidence type="ECO:0000313" key="2">
    <source>
        <dbReference type="EMBL" id="GJM99346.1"/>
    </source>
</evidence>
<reference evidence="2" key="1">
    <citation type="journal article" date="2018" name="DNA Res.">
        <title>Multiple hybrid de novo genome assembly of finger millet, an orphan allotetraploid crop.</title>
        <authorList>
            <person name="Hatakeyama M."/>
            <person name="Aluri S."/>
            <person name="Balachadran M.T."/>
            <person name="Sivarajan S.R."/>
            <person name="Patrignani A."/>
            <person name="Gruter S."/>
            <person name="Poveda L."/>
            <person name="Shimizu-Inatsugi R."/>
            <person name="Baeten J."/>
            <person name="Francoijs K.J."/>
            <person name="Nataraja K.N."/>
            <person name="Reddy Y.A.N."/>
            <person name="Phadnis S."/>
            <person name="Ravikumar R.L."/>
            <person name="Schlapbach R."/>
            <person name="Sreeman S.M."/>
            <person name="Shimizu K.K."/>
        </authorList>
    </citation>
    <scope>NUCLEOTIDE SEQUENCE</scope>
</reference>
<reference evidence="2" key="2">
    <citation type="submission" date="2021-12" db="EMBL/GenBank/DDBJ databases">
        <title>Resequencing data analysis of finger millet.</title>
        <authorList>
            <person name="Hatakeyama M."/>
            <person name="Aluri S."/>
            <person name="Balachadran M.T."/>
            <person name="Sivarajan S.R."/>
            <person name="Poveda L."/>
            <person name="Shimizu-Inatsugi R."/>
            <person name="Schlapbach R."/>
            <person name="Sreeman S.M."/>
            <person name="Shimizu K.K."/>
        </authorList>
    </citation>
    <scope>NUCLEOTIDE SEQUENCE</scope>
</reference>
<evidence type="ECO:0000313" key="3">
    <source>
        <dbReference type="Proteomes" id="UP001054889"/>
    </source>
</evidence>
<feature type="compositionally biased region" description="Basic residues" evidence="1">
    <location>
        <begin position="95"/>
        <end position="125"/>
    </location>
</feature>
<keyword evidence="3" id="KW-1185">Reference proteome</keyword>
<gene>
    <name evidence="2" type="primary">ga16437</name>
    <name evidence="2" type="ORF">PR202_ga16437</name>
</gene>
<feature type="region of interest" description="Disordered" evidence="1">
    <location>
        <begin position="32"/>
        <end position="60"/>
    </location>
</feature>